<protein>
    <submittedName>
        <fullName evidence="2">DUF1360 domain-containing protein</fullName>
    </submittedName>
</protein>
<comment type="caution">
    <text evidence="2">The sequence shown here is derived from an EMBL/GenBank/DDBJ whole genome shotgun (WGS) entry which is preliminary data.</text>
</comment>
<accession>A0ABS0D7R0</accession>
<keyword evidence="3" id="KW-1185">Reference proteome</keyword>
<proteinExistence type="predicted"/>
<evidence type="ECO:0000313" key="3">
    <source>
        <dbReference type="Proteomes" id="UP000707731"/>
    </source>
</evidence>
<evidence type="ECO:0000256" key="1">
    <source>
        <dbReference type="SAM" id="MobiDB-lite"/>
    </source>
</evidence>
<dbReference type="Pfam" id="PF07098">
    <property type="entry name" value="DUF1360"/>
    <property type="match status" value="1"/>
</dbReference>
<dbReference type="EMBL" id="JADLQN010000001">
    <property type="protein sequence ID" value="MBF6353672.1"/>
    <property type="molecule type" value="Genomic_DNA"/>
</dbReference>
<name>A0ABS0D7R0_9NOCA</name>
<feature type="region of interest" description="Disordered" evidence="1">
    <location>
        <begin position="41"/>
        <end position="64"/>
    </location>
</feature>
<sequence>MATGKRLPDGMSVRDVIGTALATHKVSRLVTKGAVTAPVRAAFTSPSDGGSGPGEVSEKPKAEGGLGHSLGELLSCPFCLDVWVVTGFVIGQTFAPRATRVVTDAMAALVGADFLHLAYATAQQIAEGEIPLPGTRPATA</sequence>
<dbReference type="Proteomes" id="UP000707731">
    <property type="component" value="Unassembled WGS sequence"/>
</dbReference>
<organism evidence="2 3">
    <name type="scientific">Nocardia higoensis</name>
    <dbReference type="NCBI Taxonomy" id="228599"/>
    <lineage>
        <taxon>Bacteria</taxon>
        <taxon>Bacillati</taxon>
        <taxon>Actinomycetota</taxon>
        <taxon>Actinomycetes</taxon>
        <taxon>Mycobacteriales</taxon>
        <taxon>Nocardiaceae</taxon>
        <taxon>Nocardia</taxon>
    </lineage>
</organism>
<evidence type="ECO:0000313" key="2">
    <source>
        <dbReference type="EMBL" id="MBF6353672.1"/>
    </source>
</evidence>
<gene>
    <name evidence="2" type="ORF">IU449_03765</name>
</gene>
<dbReference type="InterPro" id="IPR010773">
    <property type="entry name" value="Mycophage_PG1_Gp7"/>
</dbReference>
<reference evidence="2 3" key="1">
    <citation type="submission" date="2020-10" db="EMBL/GenBank/DDBJ databases">
        <title>Identification of Nocardia species via Next-generation sequencing and recognition of intraspecies genetic diversity.</title>
        <authorList>
            <person name="Li P."/>
            <person name="Li P."/>
            <person name="Lu B."/>
        </authorList>
    </citation>
    <scope>NUCLEOTIDE SEQUENCE [LARGE SCALE GENOMIC DNA]</scope>
    <source>
        <strain evidence="2 3">BJ06-0143</strain>
    </source>
</reference>